<dbReference type="Pfam" id="PF09721">
    <property type="entry name" value="Exosortase_EpsH"/>
    <property type="match status" value="1"/>
</dbReference>
<evidence type="ECO:0000256" key="3">
    <source>
        <dbReference type="ARBA" id="ARBA00022670"/>
    </source>
</evidence>
<dbReference type="NCBIfam" id="TIGR04178">
    <property type="entry name" value="exo_archaeo"/>
    <property type="match status" value="1"/>
</dbReference>
<feature type="transmembrane region" description="Helical" evidence="9">
    <location>
        <begin position="46"/>
        <end position="67"/>
    </location>
</feature>
<evidence type="ECO:0000256" key="4">
    <source>
        <dbReference type="ARBA" id="ARBA00022692"/>
    </source>
</evidence>
<dbReference type="HOGENOM" id="CLU_065734_0_0_2"/>
<dbReference type="KEGG" id="gah:GAH_01925"/>
<feature type="active site" description="Proton donor" evidence="8">
    <location>
        <position position="182"/>
    </location>
</feature>
<gene>
    <name evidence="10" type="ORF">GAH_01925</name>
</gene>
<feature type="transmembrane region" description="Helical" evidence="9">
    <location>
        <begin position="21"/>
        <end position="40"/>
    </location>
</feature>
<dbReference type="STRING" id="113653.GAH_01925"/>
<keyword evidence="3" id="KW-0645">Protease</keyword>
<accession>A0A0F7IC54</accession>
<keyword evidence="6 9" id="KW-1133">Transmembrane helix</keyword>
<dbReference type="PATRIC" id="fig|113653.22.peg.1893"/>
<evidence type="ECO:0000313" key="10">
    <source>
        <dbReference type="EMBL" id="AKG90802.1"/>
    </source>
</evidence>
<keyword evidence="4 9" id="KW-0812">Transmembrane</keyword>
<feature type="transmembrane region" description="Helical" evidence="9">
    <location>
        <begin position="165"/>
        <end position="186"/>
    </location>
</feature>
<dbReference type="InterPro" id="IPR019127">
    <property type="entry name" value="Exosortase"/>
</dbReference>
<keyword evidence="2" id="KW-1003">Cell membrane</keyword>
<dbReference type="GO" id="GO:0005886">
    <property type="term" value="C:plasma membrane"/>
    <property type="evidence" value="ECO:0007669"/>
    <property type="project" value="UniProtKB-SubCell"/>
</dbReference>
<dbReference type="RefSeq" id="WP_048096384.1">
    <property type="nucleotide sequence ID" value="NZ_CP011267.1"/>
</dbReference>
<feature type="transmembrane region" description="Helical" evidence="9">
    <location>
        <begin position="74"/>
        <end position="94"/>
    </location>
</feature>
<sequence>MLEFLSIALMFLYAVLRKKPLGFFAWFIFGVSWLLKIPHYLQISDYYNTVIMVLAFSLFTFMGLTILRSENQDVFVSATSVAFVSSLIYFSFALTELKTLLITHTADMTVILGKTLGFNFTRYDWNIIEYGGRYVEIILACTGIESMALFAGIAVSTKADLKRRVYAFLVSVPVIYVLNLLRNVFITAAFGEQWFGPDSFYIAHHVISKILATLALIAISVAVFRFLPEFADLIFNLKDEMVRTWKRQE</sequence>
<keyword evidence="5" id="KW-0378">Hydrolase</keyword>
<feature type="active site" description="Acyl-thioester intermediate" evidence="8">
    <location>
        <position position="141"/>
    </location>
</feature>
<dbReference type="InParanoid" id="A0A0F7IC54"/>
<dbReference type="AlphaFoldDB" id="A0A0F7IC54"/>
<comment type="subcellular location">
    <subcellularLocation>
        <location evidence="1">Cell membrane</location>
        <topology evidence="1">Multi-pass membrane protein</topology>
    </subcellularLocation>
</comment>
<evidence type="ECO:0000256" key="8">
    <source>
        <dbReference type="PIRSR" id="PIRSR025737-1"/>
    </source>
</evidence>
<feature type="transmembrane region" description="Helical" evidence="9">
    <location>
        <begin position="206"/>
        <end position="227"/>
    </location>
</feature>
<dbReference type="EMBL" id="CP011267">
    <property type="protein sequence ID" value="AKG90802.1"/>
    <property type="molecule type" value="Genomic_DNA"/>
</dbReference>
<dbReference type="PIRSF" id="PIRSF025737">
    <property type="entry name" value="Cyco1"/>
    <property type="match status" value="1"/>
</dbReference>
<evidence type="ECO:0000256" key="7">
    <source>
        <dbReference type="ARBA" id="ARBA00023136"/>
    </source>
</evidence>
<reference evidence="10 11" key="1">
    <citation type="submission" date="2015-04" db="EMBL/GenBank/DDBJ databases">
        <title>The complete genome sequence of the hyperthermophilic, obligate iron-reducing archaeon Geoglobus ahangari strain 234T.</title>
        <authorList>
            <person name="Manzella M.P."/>
            <person name="Holmes D.E."/>
            <person name="Rocheleau J.M."/>
            <person name="Chung A."/>
            <person name="Reguera G."/>
            <person name="Kashefi K."/>
        </authorList>
    </citation>
    <scope>NUCLEOTIDE SEQUENCE [LARGE SCALE GENOMIC DNA]</scope>
    <source>
        <strain evidence="10 11">234</strain>
    </source>
</reference>
<evidence type="ECO:0000256" key="9">
    <source>
        <dbReference type="SAM" id="Phobius"/>
    </source>
</evidence>
<dbReference type="InterPro" id="IPR026392">
    <property type="entry name" value="Exo/Archaeosortase_dom"/>
</dbReference>
<evidence type="ECO:0000256" key="2">
    <source>
        <dbReference type="ARBA" id="ARBA00022475"/>
    </source>
</evidence>
<evidence type="ECO:0000256" key="5">
    <source>
        <dbReference type="ARBA" id="ARBA00022801"/>
    </source>
</evidence>
<evidence type="ECO:0000313" key="11">
    <source>
        <dbReference type="Proteomes" id="UP000034723"/>
    </source>
</evidence>
<dbReference type="OrthoDB" id="200496at2157"/>
<keyword evidence="7 9" id="KW-0472">Membrane</keyword>
<evidence type="ECO:0000256" key="1">
    <source>
        <dbReference type="ARBA" id="ARBA00004651"/>
    </source>
</evidence>
<dbReference type="NCBIfam" id="TIGR04125">
    <property type="entry name" value="exosort_PGF_TRM"/>
    <property type="match status" value="1"/>
</dbReference>
<dbReference type="GO" id="GO:0006508">
    <property type="term" value="P:proteolysis"/>
    <property type="evidence" value="ECO:0007669"/>
    <property type="project" value="UniProtKB-KW"/>
</dbReference>
<protein>
    <submittedName>
        <fullName evidence="10">Archaeosortase A, PGF-CTERM-specific</fullName>
    </submittedName>
</protein>
<evidence type="ECO:0000256" key="6">
    <source>
        <dbReference type="ARBA" id="ARBA00022989"/>
    </source>
</evidence>
<dbReference type="GO" id="GO:0008233">
    <property type="term" value="F:peptidase activity"/>
    <property type="evidence" value="ECO:0007669"/>
    <property type="project" value="UniProtKB-KW"/>
</dbReference>
<keyword evidence="11" id="KW-1185">Reference proteome</keyword>
<proteinExistence type="predicted"/>
<dbReference type="InterPro" id="IPR014522">
    <property type="entry name" value="ArtA"/>
</dbReference>
<name>A0A0F7IC54_9EURY</name>
<dbReference type="Proteomes" id="UP000034723">
    <property type="component" value="Chromosome"/>
</dbReference>
<dbReference type="GeneID" id="24804490"/>
<feature type="transmembrane region" description="Helical" evidence="9">
    <location>
        <begin position="134"/>
        <end position="153"/>
    </location>
</feature>
<organism evidence="10 11">
    <name type="scientific">Geoglobus ahangari</name>
    <dbReference type="NCBI Taxonomy" id="113653"/>
    <lineage>
        <taxon>Archaea</taxon>
        <taxon>Methanobacteriati</taxon>
        <taxon>Methanobacteriota</taxon>
        <taxon>Archaeoglobi</taxon>
        <taxon>Archaeoglobales</taxon>
        <taxon>Archaeoglobaceae</taxon>
        <taxon>Geoglobus</taxon>
    </lineage>
</organism>